<accession>A0A1I8NFH6</accession>
<evidence type="ECO:0000256" key="6">
    <source>
        <dbReference type="ARBA" id="ARBA00023136"/>
    </source>
</evidence>
<evidence type="ECO:0000256" key="8">
    <source>
        <dbReference type="ARBA" id="ARBA00023180"/>
    </source>
</evidence>
<dbReference type="OrthoDB" id="7969653at2759"/>
<keyword evidence="6 9" id="KW-0472">Membrane</keyword>
<gene>
    <name evidence="11" type="primary">101893058</name>
</gene>
<dbReference type="EnsemblMetazoa" id="MDOA014635-RA">
    <property type="protein sequence ID" value="MDOA014635-PA"/>
    <property type="gene ID" value="MDOA014635"/>
</dbReference>
<keyword evidence="3" id="KW-1003">Cell membrane</keyword>
<organism evidence="11">
    <name type="scientific">Musca domestica</name>
    <name type="common">House fly</name>
    <dbReference type="NCBI Taxonomy" id="7370"/>
    <lineage>
        <taxon>Eukaryota</taxon>
        <taxon>Metazoa</taxon>
        <taxon>Ecdysozoa</taxon>
        <taxon>Arthropoda</taxon>
        <taxon>Hexapoda</taxon>
        <taxon>Insecta</taxon>
        <taxon>Pterygota</taxon>
        <taxon>Neoptera</taxon>
        <taxon>Endopterygota</taxon>
        <taxon>Diptera</taxon>
        <taxon>Brachycera</taxon>
        <taxon>Muscomorpha</taxon>
        <taxon>Muscoidea</taxon>
        <taxon>Muscidae</taxon>
        <taxon>Musca</taxon>
    </lineage>
</organism>
<dbReference type="PANTHER" id="PTHR42643:SF39">
    <property type="entry name" value="IONOTROPIC RECEPTOR 56A-RELATED"/>
    <property type="match status" value="1"/>
</dbReference>
<dbReference type="KEGG" id="mde:101893058"/>
<comment type="subcellular location">
    <subcellularLocation>
        <location evidence="1">Cell membrane</location>
        <topology evidence="1">Multi-pass membrane protein</topology>
    </subcellularLocation>
</comment>
<keyword evidence="8" id="KW-0325">Glycoprotein</keyword>
<feature type="transmembrane region" description="Helical" evidence="9">
    <location>
        <begin position="225"/>
        <end position="247"/>
    </location>
</feature>
<evidence type="ECO:0000256" key="7">
    <source>
        <dbReference type="ARBA" id="ARBA00023170"/>
    </source>
</evidence>
<name>A0A1I8NFH6_MUSDO</name>
<feature type="transmembrane region" description="Helical" evidence="9">
    <location>
        <begin position="466"/>
        <end position="488"/>
    </location>
</feature>
<keyword evidence="7" id="KW-0675">Receptor</keyword>
<dbReference type="GO" id="GO:0005886">
    <property type="term" value="C:plasma membrane"/>
    <property type="evidence" value="ECO:0007669"/>
    <property type="project" value="UniProtKB-SubCell"/>
</dbReference>
<evidence type="ECO:0000256" key="3">
    <source>
        <dbReference type="ARBA" id="ARBA00022475"/>
    </source>
</evidence>
<evidence type="ECO:0000256" key="4">
    <source>
        <dbReference type="ARBA" id="ARBA00022692"/>
    </source>
</evidence>
<evidence type="ECO:0000313" key="11">
    <source>
        <dbReference type="EnsemblMetazoa" id="MDOA014635-PA"/>
    </source>
</evidence>
<keyword evidence="5 9" id="KW-1133">Transmembrane helix</keyword>
<feature type="transmembrane region" description="Helical" evidence="9">
    <location>
        <begin position="254"/>
        <end position="274"/>
    </location>
</feature>
<sequence>MNILTVVRIDEDNQNASLSLMDQLLWRRHYTSIIVFFEGNEGEEDDNEEEPLINLFHDCWQNGYLSVLLVWHNITYTYTPYPKITVIRLENYMAFEKIQNLRPLNFNGFEISTAFIEYPPRCFSFHSRHGQLIRSGYYYKIVENFVRQYNGSLRPEFVDAWGFKFDDDSIRDLVNNRGFSFIPTHLTASENYESSYFIHFGKCYLIVPAAKEINQNLYLLVSFDMGMWLMMALILIILAAIITVINVLHYHRRLIVESIFKALQIVIFISGQVFQDKTLFTYMLQLLFLCIGLFLTNCYTGNLSSMYTSRIYEADLNTLEDVGRTKLGIHIYSLDYKMYTALENLPAIIYKRFFLGNNTVFNVNRKNLKMVSIYNGLDDTVDLLLYQQLYLKRPLARYIPEPLYTLPMFVTMPHRLAFVKHFDHYICYLADSGILKKFKADSKWDGIMGQTIRFLQDAPPNRAMSLLYLQYAFVMLFFGLLLGFVTFVCEIRKARRERSQISNENGKNN</sequence>
<dbReference type="GO" id="GO:0015276">
    <property type="term" value="F:ligand-gated monoatomic ion channel activity"/>
    <property type="evidence" value="ECO:0007669"/>
    <property type="project" value="InterPro"/>
</dbReference>
<reference evidence="11" key="1">
    <citation type="submission" date="2020-05" db="UniProtKB">
        <authorList>
            <consortium name="EnsemblMetazoa"/>
        </authorList>
    </citation>
    <scope>IDENTIFICATION</scope>
    <source>
        <strain evidence="11">Aabys</strain>
    </source>
</reference>
<dbReference type="RefSeq" id="XP_005176199.2">
    <property type="nucleotide sequence ID" value="XM_005176142.3"/>
</dbReference>
<dbReference type="eggNOG" id="ENOG502T8ZB">
    <property type="taxonomic scope" value="Eukaryota"/>
</dbReference>
<feature type="transmembrane region" description="Helical" evidence="9">
    <location>
        <begin position="280"/>
        <end position="300"/>
    </location>
</feature>
<feature type="domain" description="Ionotropic glutamate receptor C-terminal" evidence="10">
    <location>
        <begin position="226"/>
        <end position="479"/>
    </location>
</feature>
<evidence type="ECO:0000256" key="9">
    <source>
        <dbReference type="SAM" id="Phobius"/>
    </source>
</evidence>
<evidence type="ECO:0000259" key="10">
    <source>
        <dbReference type="Pfam" id="PF00060"/>
    </source>
</evidence>
<evidence type="ECO:0000256" key="2">
    <source>
        <dbReference type="ARBA" id="ARBA00008685"/>
    </source>
</evidence>
<evidence type="ECO:0000256" key="5">
    <source>
        <dbReference type="ARBA" id="ARBA00022989"/>
    </source>
</evidence>
<dbReference type="InterPro" id="IPR001320">
    <property type="entry name" value="Iontro_rcpt_C"/>
</dbReference>
<dbReference type="InterPro" id="IPR052192">
    <property type="entry name" value="Insect_Ionotropic_Sensory_Rcpt"/>
</dbReference>
<dbReference type="AlphaFoldDB" id="A0A1I8NFH6"/>
<keyword evidence="4 9" id="KW-0812">Transmembrane</keyword>
<dbReference type="PANTHER" id="PTHR42643">
    <property type="entry name" value="IONOTROPIC RECEPTOR 20A-RELATED"/>
    <property type="match status" value="1"/>
</dbReference>
<dbReference type="VEuPathDB" id="VectorBase:MDOMA2_015194"/>
<evidence type="ECO:0000256" key="1">
    <source>
        <dbReference type="ARBA" id="ARBA00004651"/>
    </source>
</evidence>
<protein>
    <recommendedName>
        <fullName evidence="10">Ionotropic glutamate receptor C-terminal domain-containing protein</fullName>
    </recommendedName>
</protein>
<dbReference type="GO" id="GO:0050907">
    <property type="term" value="P:detection of chemical stimulus involved in sensory perception"/>
    <property type="evidence" value="ECO:0007669"/>
    <property type="project" value="UniProtKB-ARBA"/>
</dbReference>
<dbReference type="Pfam" id="PF00060">
    <property type="entry name" value="Lig_chan"/>
    <property type="match status" value="1"/>
</dbReference>
<dbReference type="VEuPathDB" id="VectorBase:MDOA014635"/>
<comment type="similarity">
    <text evidence="2">Belongs to the glutamate-gated ion channel (TC 1.A.10.1) family.</text>
</comment>
<proteinExistence type="inferred from homology"/>